<evidence type="ECO:0000256" key="2">
    <source>
        <dbReference type="ARBA" id="ARBA00009677"/>
    </source>
</evidence>
<evidence type="ECO:0000259" key="8">
    <source>
        <dbReference type="Pfam" id="PF07559"/>
    </source>
</evidence>
<dbReference type="InterPro" id="IPR019776">
    <property type="entry name" value="Flagellar_basal_body_rod_CS"/>
</dbReference>
<dbReference type="InterPro" id="IPR020013">
    <property type="entry name" value="Flagellar_FlgE/F/G"/>
</dbReference>
<evidence type="ECO:0000256" key="1">
    <source>
        <dbReference type="ARBA" id="ARBA00004117"/>
    </source>
</evidence>
<dbReference type="PANTHER" id="PTHR30435:SF1">
    <property type="entry name" value="FLAGELLAR HOOK PROTEIN FLGE"/>
    <property type="match status" value="1"/>
</dbReference>
<dbReference type="Pfam" id="PF06429">
    <property type="entry name" value="Flg_bbr_C"/>
    <property type="match status" value="1"/>
</dbReference>
<evidence type="ECO:0000256" key="3">
    <source>
        <dbReference type="ARBA" id="ARBA00019015"/>
    </source>
</evidence>
<dbReference type="Pfam" id="PF07559">
    <property type="entry name" value="FlgE_D2"/>
    <property type="match status" value="1"/>
</dbReference>
<dbReference type="PANTHER" id="PTHR30435">
    <property type="entry name" value="FLAGELLAR PROTEIN"/>
    <property type="match status" value="1"/>
</dbReference>
<dbReference type="PROSITE" id="PS00588">
    <property type="entry name" value="FLAGELLA_BB_ROD"/>
    <property type="match status" value="1"/>
</dbReference>
<dbReference type="SUPFAM" id="SSF117143">
    <property type="entry name" value="Flagellar hook protein flgE"/>
    <property type="match status" value="1"/>
</dbReference>
<reference evidence="10" key="1">
    <citation type="submission" date="2020-12" db="EMBL/GenBank/DDBJ databases">
        <title>Taurinivorans muris gen. nov., sp. nov., fundamental and realized metabolic niche of a ubiquitous sulfidogenic bacterium in the murine intestine.</title>
        <authorList>
            <person name="Ye H."/>
            <person name="Hanson B.T."/>
            <person name="Loy A."/>
        </authorList>
    </citation>
    <scope>NUCLEOTIDE SEQUENCE</scope>
    <source>
        <strain evidence="10">LT0009</strain>
    </source>
</reference>
<evidence type="ECO:0000313" key="11">
    <source>
        <dbReference type="Proteomes" id="UP001058120"/>
    </source>
</evidence>
<organism evidence="10 11">
    <name type="scientific">Taurinivorans muris</name>
    <dbReference type="NCBI Taxonomy" id="2787751"/>
    <lineage>
        <taxon>Bacteria</taxon>
        <taxon>Pseudomonadati</taxon>
        <taxon>Thermodesulfobacteriota</taxon>
        <taxon>Desulfovibrionia</taxon>
        <taxon>Desulfovibrionales</taxon>
        <taxon>Desulfovibrionaceae</taxon>
        <taxon>Taurinivorans</taxon>
    </lineage>
</organism>
<protein>
    <recommendedName>
        <fullName evidence="3 5">Flagellar hook protein FlgE</fullName>
    </recommendedName>
</protein>
<dbReference type="EMBL" id="CP065938">
    <property type="protein sequence ID" value="UWX05105.1"/>
    <property type="molecule type" value="Genomic_DNA"/>
</dbReference>
<evidence type="ECO:0000259" key="6">
    <source>
        <dbReference type="Pfam" id="PF00460"/>
    </source>
</evidence>
<evidence type="ECO:0000256" key="5">
    <source>
        <dbReference type="RuleBase" id="RU362116"/>
    </source>
</evidence>
<evidence type="ECO:0000259" key="7">
    <source>
        <dbReference type="Pfam" id="PF06429"/>
    </source>
</evidence>
<dbReference type="InterPro" id="IPR037058">
    <property type="entry name" value="Falgellar_hook_FlgE_sf"/>
</dbReference>
<dbReference type="InterPro" id="IPR011491">
    <property type="entry name" value="FlgE_D2"/>
</dbReference>
<evidence type="ECO:0000256" key="4">
    <source>
        <dbReference type="ARBA" id="ARBA00023143"/>
    </source>
</evidence>
<keyword evidence="10" id="KW-0282">Flagellum</keyword>
<dbReference type="Pfam" id="PF22692">
    <property type="entry name" value="LlgE_F_G_D1"/>
    <property type="match status" value="1"/>
</dbReference>
<comment type="subcellular location">
    <subcellularLocation>
        <location evidence="1 5">Bacterial flagellum basal body</location>
    </subcellularLocation>
</comment>
<gene>
    <name evidence="10" type="ORF">JBF11_06405</name>
</gene>
<dbReference type="NCBIfam" id="TIGR03506">
    <property type="entry name" value="FlgEFG_subfam"/>
    <property type="match status" value="2"/>
</dbReference>
<comment type="function">
    <text evidence="5">A flexible structure which links the flagellar filament to the drive apparatus in the basal body.</text>
</comment>
<dbReference type="Proteomes" id="UP001058120">
    <property type="component" value="Chromosome"/>
</dbReference>
<dbReference type="RefSeq" id="WP_334314669.1">
    <property type="nucleotide sequence ID" value="NZ_CP065938.1"/>
</dbReference>
<keyword evidence="10" id="KW-0966">Cell projection</keyword>
<dbReference type="Pfam" id="PF00460">
    <property type="entry name" value="Flg_bb_rod"/>
    <property type="match status" value="1"/>
</dbReference>
<dbReference type="InterPro" id="IPR037925">
    <property type="entry name" value="FlgE/F/G-like"/>
</dbReference>
<name>A0ABY5XYZ0_9BACT</name>
<dbReference type="InterPro" id="IPR001444">
    <property type="entry name" value="Flag_bb_rod_N"/>
</dbReference>
<feature type="domain" description="Flagellar basal body rod protein N-terminal" evidence="6">
    <location>
        <begin position="9"/>
        <end position="37"/>
    </location>
</feature>
<keyword evidence="11" id="KW-1185">Reference proteome</keyword>
<comment type="similarity">
    <text evidence="2 5">Belongs to the flagella basal body rod proteins family.</text>
</comment>
<dbReference type="InterPro" id="IPR010930">
    <property type="entry name" value="Flg_bb/hook_C_dom"/>
</dbReference>
<sequence>MSVTSTLWTGVSGLLAHGEKMNVVGNNIANINTVGFKSQRMDFADFVYQDAHSLAGQTQIGRGVKVGTIIGNFHQGPFESTTNATDLAIEGRGFFQVQAVGSDETYYTRAGNFTFDKEGYLKDPNGFALQGWRIDNSGGVMQATGGNAQMVNAAKGSTSPIKGSGVPTDIQLDTFTVFPQQTTKMDFKVQLPKSGGDNAVNTENPFAALFKQWNGNDVERANNVPPLAQTSYAEQTTMQIFDEAGVKHTVTVYFDKVSSTDYEGGASGEEIWEYIVTMDPAEDKRQFFDTATGELKNVNATSAGGLLMAGTLTFNSAGAIVNQSAYTWGGTQTPEKNPGSFESIADPAGGLNNLDVISLDPTDMNNWEPAPVSSSGYPIVVPNFSGILDAQTSGTQNGAKYNTEINFGLRASNLSQPWSSQGSLADLNVDAYVFNNAYKANDPSTGSEFILLNQTYDASLDDKWNINTGRYDVSGLSLWGTVPADTNTLLTNIQGDATAAIQYKAGGTVTIADMWRSLELYNVQTVKVKAGNYVDNAGNQGTQDITIDLRNGTATLADGTTATLGTDISFTDPGTLAAVSNAITNAVQKASPKNLYMYSAADPANANLLADFTEPAVIEAYASTNLDGAFSSSNAQNGYGFGDLTSWEVDSDGILNGVYSNGVTLPLWQITMYDFVNTQGLRREGNNLYSETRASGYPKMGAAGNSGLGDIASYTLEQSNVDLATEMVYMISTQRGYQSNSKMVTTVDTMLETVINMKR</sequence>
<feature type="domain" description="Flagellar hook protein FlgE/F/G-like D1" evidence="9">
    <location>
        <begin position="88"/>
        <end position="131"/>
    </location>
</feature>
<keyword evidence="4 5" id="KW-0975">Bacterial flagellum</keyword>
<feature type="domain" description="Flagellar basal-body/hook protein C-terminal" evidence="7">
    <location>
        <begin position="715"/>
        <end position="757"/>
    </location>
</feature>
<proteinExistence type="inferred from homology"/>
<dbReference type="InterPro" id="IPR053967">
    <property type="entry name" value="LlgE_F_G-like_D1"/>
</dbReference>
<feature type="domain" description="Flagellar hook protein FlgE D2" evidence="8">
    <location>
        <begin position="213"/>
        <end position="394"/>
    </location>
</feature>
<accession>A0ABY5XYZ0</accession>
<evidence type="ECO:0000259" key="9">
    <source>
        <dbReference type="Pfam" id="PF22692"/>
    </source>
</evidence>
<dbReference type="Gene3D" id="2.60.98.20">
    <property type="entry name" value="Flagellar hook protein FlgE"/>
    <property type="match status" value="1"/>
</dbReference>
<keyword evidence="10" id="KW-0969">Cilium</keyword>
<evidence type="ECO:0000313" key="10">
    <source>
        <dbReference type="EMBL" id="UWX05105.1"/>
    </source>
</evidence>